<dbReference type="PROSITE" id="PS50111">
    <property type="entry name" value="CHEMOTAXIS_TRANSDUC_2"/>
    <property type="match status" value="1"/>
</dbReference>
<dbReference type="SUPFAM" id="SSF58104">
    <property type="entry name" value="Methyl-accepting chemotaxis protein (MCP) signaling domain"/>
    <property type="match status" value="1"/>
</dbReference>
<evidence type="ECO:0000256" key="4">
    <source>
        <dbReference type="SAM" id="Phobius"/>
    </source>
</evidence>
<feature type="transmembrane region" description="Helical" evidence="4">
    <location>
        <begin position="186"/>
        <end position="204"/>
    </location>
</feature>
<evidence type="ECO:0000313" key="6">
    <source>
        <dbReference type="EMBL" id="HJA08768.1"/>
    </source>
</evidence>
<sequence>MSMVDKVHASIESIRDRQSAATQVRTKVSELTTQVYAQYDDVLNRLENQVRVRMDSSSVDLLVRLNSIRNIINENVRASALALNINSSEEERNALISAVETSRKDLQESLPMFIIPENRAVFEKMNALYGTYCEQVVAYADELAGVGVLQRATNADVEDLLSQLEKLAGIGVQMVQDFNAVADKSSLALMVFALLVGVGVALFISTNVMRQLGADPGELAALADRVAGGDFEVDDGAQHRGVLDNLLKMVAMLKKNIEAAHEQSAAAQAESEKARQAMEEAEKASQEAHAQRNAILAAADRLEGVINVVSSASEELSAQIEQCGHGAAQQAARVTETATAMEEMNSTVLEVARNAGSAADISASTRQKAEEGAHEVHSVVTSIQEVQVQSEQLKQDMAALQEHAQSISHIMNVISDIADQTNLLALNAAIEAARAGEAGRGFAVVADSVRQLAEKTMASTTDVASAIKAIQESTVKSTSQLDAAVQTINQATELATKSGEMLSDIVNLAEQTADQVRSIAAASEQQSASSEEITRSIDDVNRISNETAEAMRQSSEAVTELARQTHELGTLVAEMKQA</sequence>
<organism evidence="6 7">
    <name type="scientific">Candidatus Mailhella merdigallinarum</name>
    <dbReference type="NCBI Taxonomy" id="2838658"/>
    <lineage>
        <taxon>Bacteria</taxon>
        <taxon>Pseudomonadati</taxon>
        <taxon>Thermodesulfobacteriota</taxon>
        <taxon>Desulfovibrionia</taxon>
        <taxon>Desulfovibrionales</taxon>
        <taxon>Desulfovibrionaceae</taxon>
        <taxon>Mailhella</taxon>
    </lineage>
</organism>
<evidence type="ECO:0000256" key="1">
    <source>
        <dbReference type="ARBA" id="ARBA00023224"/>
    </source>
</evidence>
<dbReference type="Gene3D" id="1.10.287.950">
    <property type="entry name" value="Methyl-accepting chemotaxis protein"/>
    <property type="match status" value="1"/>
</dbReference>
<dbReference type="GO" id="GO:0007165">
    <property type="term" value="P:signal transduction"/>
    <property type="evidence" value="ECO:0007669"/>
    <property type="project" value="UniProtKB-KW"/>
</dbReference>
<dbReference type="Proteomes" id="UP000824225">
    <property type="component" value="Unassembled WGS sequence"/>
</dbReference>
<name>A0A9D2HCL8_9BACT</name>
<feature type="compositionally biased region" description="Basic and acidic residues" evidence="3">
    <location>
        <begin position="270"/>
        <end position="288"/>
    </location>
</feature>
<evidence type="ECO:0000313" key="7">
    <source>
        <dbReference type="Proteomes" id="UP000824225"/>
    </source>
</evidence>
<evidence type="ECO:0000259" key="5">
    <source>
        <dbReference type="PROSITE" id="PS50111"/>
    </source>
</evidence>
<dbReference type="PANTHER" id="PTHR32089">
    <property type="entry name" value="METHYL-ACCEPTING CHEMOTAXIS PROTEIN MCPB"/>
    <property type="match status" value="1"/>
</dbReference>
<dbReference type="InterPro" id="IPR004089">
    <property type="entry name" value="MCPsignal_dom"/>
</dbReference>
<dbReference type="AlphaFoldDB" id="A0A9D2HCL8"/>
<feature type="domain" description="Methyl-accepting transducer" evidence="5">
    <location>
        <begin position="305"/>
        <end position="541"/>
    </location>
</feature>
<dbReference type="SMART" id="SM00283">
    <property type="entry name" value="MA"/>
    <property type="match status" value="1"/>
</dbReference>
<keyword evidence="4" id="KW-1133">Transmembrane helix</keyword>
<evidence type="ECO:0000256" key="2">
    <source>
        <dbReference type="PROSITE-ProRule" id="PRU00284"/>
    </source>
</evidence>
<reference evidence="6" key="2">
    <citation type="submission" date="2021-04" db="EMBL/GenBank/DDBJ databases">
        <authorList>
            <person name="Gilroy R."/>
        </authorList>
    </citation>
    <scope>NUCLEOTIDE SEQUENCE</scope>
    <source>
        <strain evidence="6">CHK186-16707</strain>
    </source>
</reference>
<proteinExistence type="predicted"/>
<dbReference type="CDD" id="cd11386">
    <property type="entry name" value="MCP_signal"/>
    <property type="match status" value="1"/>
</dbReference>
<keyword evidence="4" id="KW-0812">Transmembrane</keyword>
<dbReference type="Pfam" id="PF00015">
    <property type="entry name" value="MCPsignal"/>
    <property type="match status" value="1"/>
</dbReference>
<comment type="caution">
    <text evidence="6">The sequence shown here is derived from an EMBL/GenBank/DDBJ whole genome shotgun (WGS) entry which is preliminary data.</text>
</comment>
<dbReference type="GO" id="GO:0016020">
    <property type="term" value="C:membrane"/>
    <property type="evidence" value="ECO:0007669"/>
    <property type="project" value="InterPro"/>
</dbReference>
<dbReference type="EMBL" id="DXAN01000021">
    <property type="protein sequence ID" value="HJA08768.1"/>
    <property type="molecule type" value="Genomic_DNA"/>
</dbReference>
<accession>A0A9D2HCL8</accession>
<evidence type="ECO:0000256" key="3">
    <source>
        <dbReference type="SAM" id="MobiDB-lite"/>
    </source>
</evidence>
<gene>
    <name evidence="6" type="ORF">H9962_06235</name>
</gene>
<keyword evidence="4" id="KW-0472">Membrane</keyword>
<protein>
    <submittedName>
        <fullName evidence="6">Methyl-accepting chemotaxis protein</fullName>
    </submittedName>
</protein>
<dbReference type="PANTHER" id="PTHR32089:SF112">
    <property type="entry name" value="LYSOZYME-LIKE PROTEIN-RELATED"/>
    <property type="match status" value="1"/>
</dbReference>
<feature type="region of interest" description="Disordered" evidence="3">
    <location>
        <begin position="263"/>
        <end position="288"/>
    </location>
</feature>
<reference evidence="6" key="1">
    <citation type="journal article" date="2021" name="PeerJ">
        <title>Extensive microbial diversity within the chicken gut microbiome revealed by metagenomics and culture.</title>
        <authorList>
            <person name="Gilroy R."/>
            <person name="Ravi A."/>
            <person name="Getino M."/>
            <person name="Pursley I."/>
            <person name="Horton D.L."/>
            <person name="Alikhan N.F."/>
            <person name="Baker D."/>
            <person name="Gharbi K."/>
            <person name="Hall N."/>
            <person name="Watson M."/>
            <person name="Adriaenssens E.M."/>
            <person name="Foster-Nyarko E."/>
            <person name="Jarju S."/>
            <person name="Secka A."/>
            <person name="Antonio M."/>
            <person name="Oren A."/>
            <person name="Chaudhuri R.R."/>
            <person name="La Ragione R."/>
            <person name="Hildebrand F."/>
            <person name="Pallen M.J."/>
        </authorList>
    </citation>
    <scope>NUCLEOTIDE SEQUENCE</scope>
    <source>
        <strain evidence="6">CHK186-16707</strain>
    </source>
</reference>
<keyword evidence="1 2" id="KW-0807">Transducer</keyword>